<dbReference type="Proteomes" id="UP000323884">
    <property type="component" value="Unassembled WGS sequence"/>
</dbReference>
<accession>A0A5D8ZKB6</accession>
<dbReference type="SUPFAM" id="SSF56059">
    <property type="entry name" value="Glutathione synthetase ATP-binding domain-like"/>
    <property type="match status" value="1"/>
</dbReference>
<reference evidence="2 3" key="1">
    <citation type="submission" date="2019-08" db="EMBL/GenBank/DDBJ databases">
        <title>Draft genome sequence of Chryseobacterium sp. Gsoil 183.</title>
        <authorList>
            <person name="Im W.-T."/>
        </authorList>
    </citation>
    <scope>NUCLEOTIDE SEQUENCE [LARGE SCALE GENOMIC DNA]</scope>
    <source>
        <strain evidence="2 3">Gsoil 183</strain>
    </source>
</reference>
<evidence type="ECO:0000313" key="2">
    <source>
        <dbReference type="EMBL" id="TZF93174.1"/>
    </source>
</evidence>
<name>A0A5D8ZKB6_9FLAO</name>
<dbReference type="RefSeq" id="WP_149388966.1">
    <property type="nucleotide sequence ID" value="NZ_VTRU01000006.1"/>
</dbReference>
<evidence type="ECO:0000259" key="1">
    <source>
        <dbReference type="Pfam" id="PF21068"/>
    </source>
</evidence>
<dbReference type="AlphaFoldDB" id="A0A5D8ZKB6"/>
<evidence type="ECO:0000313" key="3">
    <source>
        <dbReference type="Proteomes" id="UP000323884"/>
    </source>
</evidence>
<dbReference type="OrthoDB" id="583309at2"/>
<organism evidence="2 3">
    <name type="scientific">Chryseobacterium panacisoli</name>
    <dbReference type="NCBI Taxonomy" id="1807141"/>
    <lineage>
        <taxon>Bacteria</taxon>
        <taxon>Pseudomonadati</taxon>
        <taxon>Bacteroidota</taxon>
        <taxon>Flavobacteriia</taxon>
        <taxon>Flavobacteriales</taxon>
        <taxon>Weeksellaceae</taxon>
        <taxon>Chryseobacterium group</taxon>
        <taxon>Chryseobacterium</taxon>
    </lineage>
</organism>
<dbReference type="InterPro" id="IPR048936">
    <property type="entry name" value="MvdD-like_ATPgrasp"/>
</dbReference>
<dbReference type="Gene3D" id="3.30.470.20">
    <property type="entry name" value="ATP-grasp fold, B domain"/>
    <property type="match status" value="1"/>
</dbReference>
<feature type="domain" description="MvdD-like pre-ATP grasp" evidence="1">
    <location>
        <begin position="1"/>
        <end position="123"/>
    </location>
</feature>
<protein>
    <submittedName>
        <fullName evidence="2">Grasp-with-spasm system ATP-grasp peptide maturase</fullName>
    </submittedName>
</protein>
<comment type="caution">
    <text evidence="2">The sequence shown here is derived from an EMBL/GenBank/DDBJ whole genome shotgun (WGS) entry which is preliminary data.</text>
</comment>
<dbReference type="InterPro" id="IPR026455">
    <property type="entry name" value="GRASP_w_spasm"/>
</dbReference>
<proteinExistence type="predicted"/>
<keyword evidence="3" id="KW-1185">Reference proteome</keyword>
<sequence length="323" mass="37999">MILILSTSWDDDTNVVIEHLNNMGEPYIRLNDIDLFNGKTQMSYAVNSHGQLIIQNEFFGKIDVSEVTTVWYRKWGNFDKYKEMFEEDLSLDMLQYLYSEYSGVLNVILFALRNKKWVNHYTAVMGLSKIATLTKAETAGLKIPFTIVTNQFESDNRLWITKSLNEGKVIHYKNKNFPVMTFEYNNPTESFFPSLFQERVIKEYELRVFHLKGKNYSMAIFSQNDPATSVDFRNYNQEKPNRFIRYQMPRDLDRKVTKLMKALNLQTGSIDIIKGIDGEYYFLEVNPFGQFRMTSYRCNYNLHYEMALLLKKMNHEKNSSSGS</sequence>
<dbReference type="EMBL" id="VTRU01000006">
    <property type="protein sequence ID" value="TZF93174.1"/>
    <property type="molecule type" value="Genomic_DNA"/>
</dbReference>
<dbReference type="NCBIfam" id="TIGR04192">
    <property type="entry name" value="GRASP_w_spasm"/>
    <property type="match status" value="1"/>
</dbReference>
<gene>
    <name evidence="2" type="primary">gwsG</name>
    <name evidence="2" type="ORF">FW781_19605</name>
</gene>
<dbReference type="Pfam" id="PF21068">
    <property type="entry name" value="ATPgraspMvdD"/>
    <property type="match status" value="1"/>
</dbReference>